<dbReference type="PANTHER" id="PTHR28004">
    <property type="entry name" value="ZGC:162816-RELATED"/>
    <property type="match status" value="1"/>
</dbReference>
<dbReference type="SMART" id="SM01119">
    <property type="entry name" value="D-ser_dehydrat"/>
    <property type="match status" value="1"/>
</dbReference>
<dbReference type="PANTHER" id="PTHR28004:SF8">
    <property type="entry name" value="D-SERINE DEAMINASE"/>
    <property type="match status" value="1"/>
</dbReference>
<dbReference type="InterPro" id="IPR051466">
    <property type="entry name" value="D-amino_acid_metab_enzyme"/>
</dbReference>
<evidence type="ECO:0000259" key="1">
    <source>
        <dbReference type="SMART" id="SM01119"/>
    </source>
</evidence>
<gene>
    <name evidence="2" type="ORF">ACFQ16_24965</name>
</gene>
<evidence type="ECO:0000313" key="3">
    <source>
        <dbReference type="Proteomes" id="UP001597018"/>
    </source>
</evidence>
<sequence length="440" mass="47624">MRNAEEPVPGIDDAAVRALHDEVIDWRFKGMPAEAFGRTVGEFLAGRPRLSDAGFVGPLLVLDRPAMEHNLRTMADWCTRHGIRLAPHGKTTMAPRLFQHQLAHGAWGITAATASQLRVYRAFGVRRILLANQLVDPAGLAWLAGELDRDPDFEFCCLVDSVRGAHLMAEALARAGASRQVDVLVELGAAGGRTGVRDLAGALEVADAVATSPMLRLVGVAGYEGAVVHDVTEHDLSAVDSYLSGTRELVVDLARAGYFAGLDQVIVTSGGSAYFDQVAEALAGPWPGDLPVVPVLRSGAYVVHDDGFYRVRSPFGRQHRLAGDEPPFRPAMRLWAQVISRPEPGLAQVTMGRRDASFDQDLPEPQVVRGSDGAVRELHSCRVTELADQHAFLAVPDSEVPRIGDWVGFGLSHPCTVFDKWPLIPVVDGDTVVDLVRTFF</sequence>
<dbReference type="InterPro" id="IPR042208">
    <property type="entry name" value="D-ser_dehydrat-like_sf"/>
</dbReference>
<reference evidence="3" key="1">
    <citation type="journal article" date="2019" name="Int. J. Syst. Evol. Microbiol.">
        <title>The Global Catalogue of Microorganisms (GCM) 10K type strain sequencing project: providing services to taxonomists for standard genome sequencing and annotation.</title>
        <authorList>
            <consortium name="The Broad Institute Genomics Platform"/>
            <consortium name="The Broad Institute Genome Sequencing Center for Infectious Disease"/>
            <person name="Wu L."/>
            <person name="Ma J."/>
        </authorList>
    </citation>
    <scope>NUCLEOTIDE SEQUENCE [LARGE SCALE GENOMIC DNA]</scope>
    <source>
        <strain evidence="3">CCUG 56401</strain>
    </source>
</reference>
<dbReference type="Proteomes" id="UP001597018">
    <property type="component" value="Unassembled WGS sequence"/>
</dbReference>
<dbReference type="SUPFAM" id="SSF51419">
    <property type="entry name" value="PLP-binding barrel"/>
    <property type="match status" value="1"/>
</dbReference>
<protein>
    <submittedName>
        <fullName evidence="2">Amino acid deaminase</fullName>
    </submittedName>
</protein>
<keyword evidence="3" id="KW-1185">Reference proteome</keyword>
<dbReference type="Gene3D" id="3.20.20.10">
    <property type="entry name" value="Alanine racemase"/>
    <property type="match status" value="1"/>
</dbReference>
<evidence type="ECO:0000313" key="2">
    <source>
        <dbReference type="EMBL" id="MFD0923009.1"/>
    </source>
</evidence>
<organism evidence="2 3">
    <name type="scientific">Saccharopolyspora rosea</name>
    <dbReference type="NCBI Taxonomy" id="524884"/>
    <lineage>
        <taxon>Bacteria</taxon>
        <taxon>Bacillati</taxon>
        <taxon>Actinomycetota</taxon>
        <taxon>Actinomycetes</taxon>
        <taxon>Pseudonocardiales</taxon>
        <taxon>Pseudonocardiaceae</taxon>
        <taxon>Saccharopolyspora</taxon>
    </lineage>
</organism>
<dbReference type="Gene3D" id="2.40.37.20">
    <property type="entry name" value="D-serine dehydratase-like domain"/>
    <property type="match status" value="1"/>
</dbReference>
<feature type="domain" description="D-serine dehydratase-like" evidence="1">
    <location>
        <begin position="331"/>
        <end position="428"/>
    </location>
</feature>
<dbReference type="CDD" id="cd06818">
    <property type="entry name" value="PLPDE_III_cryptic_DSD"/>
    <property type="match status" value="1"/>
</dbReference>
<comment type="caution">
    <text evidence="2">The sequence shown here is derived from an EMBL/GenBank/DDBJ whole genome shotgun (WGS) entry which is preliminary data.</text>
</comment>
<proteinExistence type="predicted"/>
<accession>A0ABW3G2B9</accession>
<dbReference type="InterPro" id="IPR026956">
    <property type="entry name" value="D-ser_dehydrat-like_dom"/>
</dbReference>
<dbReference type="EMBL" id="JBHTIW010000027">
    <property type="protein sequence ID" value="MFD0923009.1"/>
    <property type="molecule type" value="Genomic_DNA"/>
</dbReference>
<dbReference type="InterPro" id="IPR029066">
    <property type="entry name" value="PLP-binding_barrel"/>
</dbReference>
<dbReference type="Pfam" id="PF14031">
    <property type="entry name" value="D-ser_dehydrat"/>
    <property type="match status" value="1"/>
</dbReference>
<dbReference type="RefSeq" id="WP_345601209.1">
    <property type="nucleotide sequence ID" value="NZ_BAABLT010000030.1"/>
</dbReference>
<name>A0ABW3G2B9_9PSEU</name>